<feature type="compositionally biased region" description="Low complexity" evidence="1">
    <location>
        <begin position="114"/>
        <end position="124"/>
    </location>
</feature>
<proteinExistence type="predicted"/>
<evidence type="ECO:0000256" key="1">
    <source>
        <dbReference type="SAM" id="MobiDB-lite"/>
    </source>
</evidence>
<evidence type="ECO:0000313" key="3">
    <source>
        <dbReference type="EMBL" id="MQY25666.1"/>
    </source>
</evidence>
<organism evidence="3 4">
    <name type="scientific">Nocardia aurantia</name>
    <dbReference type="NCBI Taxonomy" id="2585199"/>
    <lineage>
        <taxon>Bacteria</taxon>
        <taxon>Bacillati</taxon>
        <taxon>Actinomycetota</taxon>
        <taxon>Actinomycetes</taxon>
        <taxon>Mycobacteriales</taxon>
        <taxon>Nocardiaceae</taxon>
        <taxon>Nocardia</taxon>
    </lineage>
</organism>
<evidence type="ECO:0000313" key="4">
    <source>
        <dbReference type="Proteomes" id="UP000431401"/>
    </source>
</evidence>
<dbReference type="Gene3D" id="1.10.10.10">
    <property type="entry name" value="Winged helix-like DNA-binding domain superfamily/Winged helix DNA-binding domain"/>
    <property type="match status" value="1"/>
</dbReference>
<dbReference type="SUPFAM" id="SSF46955">
    <property type="entry name" value="Putative DNA-binding domain"/>
    <property type="match status" value="1"/>
</dbReference>
<dbReference type="AlphaFoldDB" id="A0A7K0DIM9"/>
<reference evidence="3 4" key="1">
    <citation type="submission" date="2019-10" db="EMBL/GenBank/DDBJ databases">
        <title>Nocardia macrotermitis sp. nov. and Nocardia aurantia sp. nov., isolated from the gut of fungus growing-termite Macrotermes natalensis.</title>
        <authorList>
            <person name="Benndorf R."/>
            <person name="Schwitalla J."/>
            <person name="Martin K."/>
            <person name="De Beer W."/>
            <person name="Kaster A.-K."/>
            <person name="Vollmers J."/>
            <person name="Poulsen M."/>
            <person name="Beemelmanns C."/>
        </authorList>
    </citation>
    <scope>NUCLEOTIDE SEQUENCE [LARGE SCALE GENOMIC DNA]</scope>
    <source>
        <strain evidence="3 4">RB56</strain>
    </source>
</reference>
<protein>
    <recommendedName>
        <fullName evidence="2">Helix-turn-helix domain-containing protein</fullName>
    </recommendedName>
</protein>
<name>A0A7K0DIM9_9NOCA</name>
<dbReference type="NCBIfam" id="TIGR01764">
    <property type="entry name" value="excise"/>
    <property type="match status" value="1"/>
</dbReference>
<sequence>MGDAPSRPTVALTSQQAADLLGVSRPTIKRWIEKGELPAELVGKRYHRLRLDDVLRYREARRRQQYEALAASAVDIDADGDPADVLARLRAVRQATARRGRPAGPTVASGGGSAAVESAAADAAGSRRRRGA</sequence>
<evidence type="ECO:0000259" key="2">
    <source>
        <dbReference type="Pfam" id="PF12728"/>
    </source>
</evidence>
<gene>
    <name evidence="3" type="ORF">NRB56_12230</name>
</gene>
<dbReference type="GO" id="GO:0003677">
    <property type="term" value="F:DNA binding"/>
    <property type="evidence" value="ECO:0007669"/>
    <property type="project" value="InterPro"/>
</dbReference>
<dbReference type="InterPro" id="IPR036388">
    <property type="entry name" value="WH-like_DNA-bd_sf"/>
</dbReference>
<keyword evidence="4" id="KW-1185">Reference proteome</keyword>
<feature type="domain" description="Helix-turn-helix" evidence="2">
    <location>
        <begin position="12"/>
        <end position="62"/>
    </location>
</feature>
<dbReference type="InterPro" id="IPR041657">
    <property type="entry name" value="HTH_17"/>
</dbReference>
<feature type="region of interest" description="Disordered" evidence="1">
    <location>
        <begin position="95"/>
        <end position="132"/>
    </location>
</feature>
<accession>A0A7K0DIM9</accession>
<comment type="caution">
    <text evidence="3">The sequence shown here is derived from an EMBL/GenBank/DDBJ whole genome shotgun (WGS) entry which is preliminary data.</text>
</comment>
<dbReference type="InterPro" id="IPR010093">
    <property type="entry name" value="SinI_DNA-bd"/>
</dbReference>
<dbReference type="OrthoDB" id="26212at2"/>
<dbReference type="Pfam" id="PF12728">
    <property type="entry name" value="HTH_17"/>
    <property type="match status" value="1"/>
</dbReference>
<dbReference type="Proteomes" id="UP000431401">
    <property type="component" value="Unassembled WGS sequence"/>
</dbReference>
<dbReference type="RefSeq" id="WP_153339442.1">
    <property type="nucleotide sequence ID" value="NZ_WEGI01000002.1"/>
</dbReference>
<dbReference type="InterPro" id="IPR009061">
    <property type="entry name" value="DNA-bd_dom_put_sf"/>
</dbReference>
<dbReference type="EMBL" id="WEGI01000002">
    <property type="protein sequence ID" value="MQY25666.1"/>
    <property type="molecule type" value="Genomic_DNA"/>
</dbReference>